<evidence type="ECO:0000256" key="1">
    <source>
        <dbReference type="SAM" id="SignalP"/>
    </source>
</evidence>
<feature type="signal peptide" evidence="1">
    <location>
        <begin position="1"/>
        <end position="21"/>
    </location>
</feature>
<keyword evidence="1" id="KW-0732">Signal</keyword>
<evidence type="ECO:0000313" key="3">
    <source>
        <dbReference type="Proteomes" id="UP000032515"/>
    </source>
</evidence>
<reference evidence="2 3" key="1">
    <citation type="submission" date="2014-11" db="EMBL/GenBank/DDBJ databases">
        <title>Genomics and ecophysiology of heterotrophic nitrogen fixing bacteria isolated from estuarine surface water.</title>
        <authorList>
            <person name="Bentzon-Tilia M."/>
            <person name="Severin I."/>
            <person name="Hansen L.H."/>
            <person name="Riemann L."/>
        </authorList>
    </citation>
    <scope>NUCLEOTIDE SEQUENCE [LARGE SCALE GENOMIC DNA]</scope>
    <source>
        <strain evidence="2 3">BAL398</strain>
    </source>
</reference>
<name>A0A0D7DX67_RHOPL</name>
<protein>
    <recommendedName>
        <fullName evidence="4">Cytochrome C</fullName>
    </recommendedName>
</protein>
<evidence type="ECO:0008006" key="4">
    <source>
        <dbReference type="Google" id="ProtNLM"/>
    </source>
</evidence>
<dbReference type="OrthoDB" id="1150802at2"/>
<dbReference type="GO" id="GO:0020037">
    <property type="term" value="F:heme binding"/>
    <property type="evidence" value="ECO:0007669"/>
    <property type="project" value="InterPro"/>
</dbReference>
<dbReference type="Proteomes" id="UP000032515">
    <property type="component" value="Unassembled WGS sequence"/>
</dbReference>
<dbReference type="Gene3D" id="1.20.120.10">
    <property type="entry name" value="Cytochrome c/b562"/>
    <property type="match status" value="1"/>
</dbReference>
<dbReference type="AlphaFoldDB" id="A0A0D7DX67"/>
<organism evidence="2 3">
    <name type="scientific">Rhodopseudomonas palustris</name>
    <dbReference type="NCBI Taxonomy" id="1076"/>
    <lineage>
        <taxon>Bacteria</taxon>
        <taxon>Pseudomonadati</taxon>
        <taxon>Pseudomonadota</taxon>
        <taxon>Alphaproteobacteria</taxon>
        <taxon>Hyphomicrobiales</taxon>
        <taxon>Nitrobacteraceae</taxon>
        <taxon>Rhodopseudomonas</taxon>
    </lineage>
</organism>
<dbReference type="GO" id="GO:0022900">
    <property type="term" value="P:electron transport chain"/>
    <property type="evidence" value="ECO:0007669"/>
    <property type="project" value="InterPro"/>
</dbReference>
<proteinExistence type="predicted"/>
<dbReference type="SUPFAM" id="SSF47175">
    <property type="entry name" value="Cytochromes"/>
    <property type="match status" value="1"/>
</dbReference>
<dbReference type="PATRIC" id="fig|1076.23.peg.4130"/>
<dbReference type="EMBL" id="JXXE01000775">
    <property type="protein sequence ID" value="KIZ33159.1"/>
    <property type="molecule type" value="Genomic_DNA"/>
</dbReference>
<dbReference type="InterPro" id="IPR010980">
    <property type="entry name" value="Cyt_c/b562"/>
</dbReference>
<comment type="caution">
    <text evidence="2">The sequence shown here is derived from an EMBL/GenBank/DDBJ whole genome shotgun (WGS) entry which is preliminary data.</text>
</comment>
<sequence>MRRVIALKSVMILALTGSLTAAAIAQHQGHMQHHDHGGMAQSDSRELVQMPDAIVRPMLSNMRNHLAALQEIQSAMAQDKFDDAASIAESRLGMSSLGLHGAHDIAPLMPAGMQQAGTEMHRAASRFAIAVKDAGVSGDNKPALAALAAVTAQCVACHTGYRIR</sequence>
<dbReference type="GO" id="GO:0009055">
    <property type="term" value="F:electron transfer activity"/>
    <property type="evidence" value="ECO:0007669"/>
    <property type="project" value="InterPro"/>
</dbReference>
<evidence type="ECO:0000313" key="2">
    <source>
        <dbReference type="EMBL" id="KIZ33159.1"/>
    </source>
</evidence>
<gene>
    <name evidence="2" type="ORF">OO17_28785</name>
</gene>
<accession>A0A0D7DX67</accession>
<dbReference type="GO" id="GO:0005506">
    <property type="term" value="F:iron ion binding"/>
    <property type="evidence" value="ECO:0007669"/>
    <property type="project" value="InterPro"/>
</dbReference>
<feature type="chain" id="PRO_5002319001" description="Cytochrome C" evidence="1">
    <location>
        <begin position="22"/>
        <end position="164"/>
    </location>
</feature>